<feature type="domain" description="Globin" evidence="2">
    <location>
        <begin position="28"/>
        <end position="179"/>
    </location>
</feature>
<keyword evidence="1" id="KW-0813">Transport</keyword>
<sequence>MSNCKGHLLGILPRKNIFDAVRPATRLNLSSNERSLLCNTWVTSFDGLYDLGTDIYTEIFNSAPEIRALFPVLADSDGNIRNCPNFRNQALKFVQVIALCLTALNNAERLDEILTEVGARHAKYVAKGFKMAYWDVFENAMVKCIHQQMIRRGAFDDDTQAKAEVAWRTLSKYIIEKMKIGFICELHHFRRRNFKRSANEASISTILATSST</sequence>
<dbReference type="GO" id="GO:0005344">
    <property type="term" value="F:oxygen carrier activity"/>
    <property type="evidence" value="ECO:0007669"/>
    <property type="project" value="UniProtKB-KW"/>
</dbReference>
<organism evidence="3 4">
    <name type="scientific">Soboliphyme baturini</name>
    <dbReference type="NCBI Taxonomy" id="241478"/>
    <lineage>
        <taxon>Eukaryota</taxon>
        <taxon>Metazoa</taxon>
        <taxon>Ecdysozoa</taxon>
        <taxon>Nematoda</taxon>
        <taxon>Enoplea</taxon>
        <taxon>Dorylaimia</taxon>
        <taxon>Dioctophymatida</taxon>
        <taxon>Dioctophymatoidea</taxon>
        <taxon>Soboliphymatidae</taxon>
        <taxon>Soboliphyme</taxon>
    </lineage>
</organism>
<dbReference type="EMBL" id="UZAM01010617">
    <property type="protein sequence ID" value="VDP13074.1"/>
    <property type="molecule type" value="Genomic_DNA"/>
</dbReference>
<keyword evidence="1" id="KW-0408">Iron</keyword>
<dbReference type="SUPFAM" id="SSF46458">
    <property type="entry name" value="Globin-like"/>
    <property type="match status" value="1"/>
</dbReference>
<proteinExistence type="inferred from homology"/>
<dbReference type="Pfam" id="PF00042">
    <property type="entry name" value="Globin"/>
    <property type="match status" value="1"/>
</dbReference>
<dbReference type="InterPro" id="IPR000971">
    <property type="entry name" value="Globin"/>
</dbReference>
<keyword evidence="1" id="KW-0479">Metal-binding</keyword>
<accession>A0A3P8C3A9</accession>
<dbReference type="AlphaFoldDB" id="A0A3P8C3A9"/>
<keyword evidence="1" id="KW-0349">Heme</keyword>
<dbReference type="InterPro" id="IPR012292">
    <property type="entry name" value="Globin/Proto"/>
</dbReference>
<evidence type="ECO:0000313" key="3">
    <source>
        <dbReference type="EMBL" id="VDP13074.1"/>
    </source>
</evidence>
<keyword evidence="4" id="KW-1185">Reference proteome</keyword>
<dbReference type="InterPro" id="IPR053341">
    <property type="entry name" value="Oxidative_stress_globin-like"/>
</dbReference>
<dbReference type="OrthoDB" id="436496at2759"/>
<dbReference type="PROSITE" id="PS01033">
    <property type="entry name" value="GLOBIN"/>
    <property type="match status" value="1"/>
</dbReference>
<dbReference type="Gene3D" id="1.10.490.10">
    <property type="entry name" value="Globins"/>
    <property type="match status" value="1"/>
</dbReference>
<dbReference type="InterPro" id="IPR009050">
    <property type="entry name" value="Globin-like_sf"/>
</dbReference>
<evidence type="ECO:0000313" key="4">
    <source>
        <dbReference type="Proteomes" id="UP000270296"/>
    </source>
</evidence>
<dbReference type="InterPro" id="IPR044399">
    <property type="entry name" value="Mb-like_M"/>
</dbReference>
<dbReference type="GO" id="GO:0020037">
    <property type="term" value="F:heme binding"/>
    <property type="evidence" value="ECO:0007669"/>
    <property type="project" value="InterPro"/>
</dbReference>
<evidence type="ECO:0000259" key="2">
    <source>
        <dbReference type="PROSITE" id="PS01033"/>
    </source>
</evidence>
<gene>
    <name evidence="3" type="ORF">SBAD_LOCUS7431</name>
</gene>
<dbReference type="Proteomes" id="UP000270296">
    <property type="component" value="Unassembled WGS sequence"/>
</dbReference>
<dbReference type="PANTHER" id="PTHR47768:SF1">
    <property type="entry name" value="GLOBIN FAMILY PROFILE DOMAIN-CONTAINING PROTEIN"/>
    <property type="match status" value="1"/>
</dbReference>
<reference evidence="3 4" key="1">
    <citation type="submission" date="2018-11" db="EMBL/GenBank/DDBJ databases">
        <authorList>
            <consortium name="Pathogen Informatics"/>
        </authorList>
    </citation>
    <scope>NUCLEOTIDE SEQUENCE [LARGE SCALE GENOMIC DNA]</scope>
</reference>
<dbReference type="CDD" id="cd01040">
    <property type="entry name" value="Mb-like"/>
    <property type="match status" value="1"/>
</dbReference>
<comment type="similarity">
    <text evidence="1">Belongs to the globin family.</text>
</comment>
<keyword evidence="1" id="KW-0561">Oxygen transport</keyword>
<protein>
    <recommendedName>
        <fullName evidence="2">Globin domain-containing protein</fullName>
    </recommendedName>
</protein>
<dbReference type="GO" id="GO:0019825">
    <property type="term" value="F:oxygen binding"/>
    <property type="evidence" value="ECO:0007669"/>
    <property type="project" value="InterPro"/>
</dbReference>
<name>A0A3P8C3A9_9BILA</name>
<evidence type="ECO:0000256" key="1">
    <source>
        <dbReference type="RuleBase" id="RU000356"/>
    </source>
</evidence>
<dbReference type="PANTHER" id="PTHR47768">
    <property type="entry name" value="GLOBIN RELATED-RELATED"/>
    <property type="match status" value="1"/>
</dbReference>